<dbReference type="EMBL" id="VIIS01001524">
    <property type="protein sequence ID" value="KAF0296948.1"/>
    <property type="molecule type" value="Genomic_DNA"/>
</dbReference>
<organism evidence="3 4">
    <name type="scientific">Amphibalanus amphitrite</name>
    <name type="common">Striped barnacle</name>
    <name type="synonym">Balanus amphitrite</name>
    <dbReference type="NCBI Taxonomy" id="1232801"/>
    <lineage>
        <taxon>Eukaryota</taxon>
        <taxon>Metazoa</taxon>
        <taxon>Ecdysozoa</taxon>
        <taxon>Arthropoda</taxon>
        <taxon>Crustacea</taxon>
        <taxon>Multicrustacea</taxon>
        <taxon>Cirripedia</taxon>
        <taxon>Thoracica</taxon>
        <taxon>Thoracicalcarea</taxon>
        <taxon>Balanomorpha</taxon>
        <taxon>Balanoidea</taxon>
        <taxon>Balanidae</taxon>
        <taxon>Amphibalaninae</taxon>
        <taxon>Amphibalanus</taxon>
    </lineage>
</organism>
<dbReference type="OrthoDB" id="444135at2759"/>
<feature type="compositionally biased region" description="Polar residues" evidence="2">
    <location>
        <begin position="298"/>
        <end position="308"/>
    </location>
</feature>
<feature type="region of interest" description="Disordered" evidence="2">
    <location>
        <begin position="411"/>
        <end position="453"/>
    </location>
</feature>
<accession>A0A6A4W4H9</accession>
<dbReference type="Proteomes" id="UP000440578">
    <property type="component" value="Unassembled WGS sequence"/>
</dbReference>
<proteinExistence type="predicted"/>
<protein>
    <submittedName>
        <fullName evidence="3">Uncharacterized protein</fullName>
    </submittedName>
</protein>
<gene>
    <name evidence="3" type="ORF">FJT64_005620</name>
</gene>
<feature type="compositionally biased region" description="Basic and acidic residues" evidence="2">
    <location>
        <begin position="351"/>
        <end position="361"/>
    </location>
</feature>
<keyword evidence="4" id="KW-1185">Reference proteome</keyword>
<feature type="coiled-coil region" evidence="1">
    <location>
        <begin position="59"/>
        <end position="93"/>
    </location>
</feature>
<feature type="region of interest" description="Disordered" evidence="2">
    <location>
        <begin position="343"/>
        <end position="385"/>
    </location>
</feature>
<evidence type="ECO:0000256" key="2">
    <source>
        <dbReference type="SAM" id="MobiDB-lite"/>
    </source>
</evidence>
<evidence type="ECO:0000256" key="1">
    <source>
        <dbReference type="SAM" id="Coils"/>
    </source>
</evidence>
<dbReference type="AlphaFoldDB" id="A0A6A4W4H9"/>
<feature type="compositionally biased region" description="Basic and acidic residues" evidence="2">
    <location>
        <begin position="420"/>
        <end position="430"/>
    </location>
</feature>
<evidence type="ECO:0000313" key="4">
    <source>
        <dbReference type="Proteomes" id="UP000440578"/>
    </source>
</evidence>
<feature type="region of interest" description="Disordered" evidence="2">
    <location>
        <begin position="242"/>
        <end position="328"/>
    </location>
</feature>
<comment type="caution">
    <text evidence="3">The sequence shown here is derived from an EMBL/GenBank/DDBJ whole genome shotgun (WGS) entry which is preliminary data.</text>
</comment>
<feature type="compositionally biased region" description="Polar residues" evidence="2">
    <location>
        <begin position="252"/>
        <end position="267"/>
    </location>
</feature>
<feature type="compositionally biased region" description="Basic and acidic residues" evidence="2">
    <location>
        <begin position="268"/>
        <end position="297"/>
    </location>
</feature>
<keyword evidence="1" id="KW-0175">Coiled coil</keyword>
<evidence type="ECO:0000313" key="3">
    <source>
        <dbReference type="EMBL" id="KAF0296948.1"/>
    </source>
</evidence>
<feature type="region of interest" description="Disordered" evidence="2">
    <location>
        <begin position="599"/>
        <end position="626"/>
    </location>
</feature>
<feature type="compositionally biased region" description="Basic residues" evidence="2">
    <location>
        <begin position="431"/>
        <end position="441"/>
    </location>
</feature>
<sequence length="667" mass="74305">MTKKRKTLSPPQEGQSDICADLKRFIVEENEKCVKQIVDSNNRRLEAIEESLNFAMDSLTSVSKRQRAAESDITKLQKETADLRRRLQQIEVGEDRQQQDKRLTCLIFSGPALQRLTSREDAARLIKSLVQQYLQHSLDGSQVKAMVRLKNGKILTEFTTATPGSDRDFLFRAKSRLRGSGLYIAESLTPRRQAMFVELLQLKREGVVFSVFTRSGDVFACRERDSAPIRVSDLEAVRRLAGDRAPDLRAQGRTQARGSGGQQPSTRSAEERELDGGQRREEAVFSPRGRMEMDTRSTGDATNPSRHGSYSGPGRPSEAASSVSRDAGGERISLLDCAQALGPAQALEPANEERDADDQSRERRKKKRRKKKGELSAQTEMEGMRVFSTHEYHDDDPVMTAELVSNEEALGPAQALEPANEERDADDQSRERRKKKRRKKKGELSAQTEMEGMRAFSTHEYHDDDPQATEEVVAAFRALAEQYREAARTNNCRVVDVERTLRSAFNVQQPTAGFCVPQAWVAGDEAGQPPQVDGAAPVLPPAAYSEDGTHLSSAAYGRVGREELRVIETTVMWGSRNKVIDPNCCLMLDEMAIRKAKVFSQTKDRTSSDAPPPKKPAMEANMSSSVKTERRLDALLQFVQEKALGVNEPMSGTSRKLCVKLSAFVGL</sequence>
<reference evidence="3 4" key="1">
    <citation type="submission" date="2019-07" db="EMBL/GenBank/DDBJ databases">
        <title>Draft genome assembly of a fouling barnacle, Amphibalanus amphitrite (Darwin, 1854): The first reference genome for Thecostraca.</title>
        <authorList>
            <person name="Kim W."/>
        </authorList>
    </citation>
    <scope>NUCLEOTIDE SEQUENCE [LARGE SCALE GENOMIC DNA]</scope>
    <source>
        <strain evidence="3">SNU_AA5</strain>
        <tissue evidence="3">Soma without cirri and trophi</tissue>
    </source>
</reference>
<name>A0A6A4W4H9_AMPAM</name>
<feature type="compositionally biased region" description="Basic residues" evidence="2">
    <location>
        <begin position="362"/>
        <end position="372"/>
    </location>
</feature>